<dbReference type="InterPro" id="IPR051831">
    <property type="entry name" value="Bromodomain_contain_prot"/>
</dbReference>
<evidence type="ECO:0000256" key="3">
    <source>
        <dbReference type="SAM" id="MobiDB-lite"/>
    </source>
</evidence>
<reference evidence="5 6" key="1">
    <citation type="submission" date="2023-01" db="EMBL/GenBank/DDBJ databases">
        <authorList>
            <person name="Kreplak J."/>
        </authorList>
    </citation>
    <scope>NUCLEOTIDE SEQUENCE [LARGE SCALE GENOMIC DNA]</scope>
</reference>
<proteinExistence type="predicted"/>
<dbReference type="AlphaFoldDB" id="A0AAV1A9K9"/>
<evidence type="ECO:0000256" key="2">
    <source>
        <dbReference type="PROSITE-ProRule" id="PRU00035"/>
    </source>
</evidence>
<dbReference type="Pfam" id="PF00439">
    <property type="entry name" value="Bromodomain"/>
    <property type="match status" value="1"/>
</dbReference>
<feature type="compositionally biased region" description="Basic and acidic residues" evidence="3">
    <location>
        <begin position="52"/>
        <end position="62"/>
    </location>
</feature>
<feature type="region of interest" description="Disordered" evidence="3">
    <location>
        <begin position="1"/>
        <end position="73"/>
    </location>
</feature>
<dbReference type="InterPro" id="IPR001487">
    <property type="entry name" value="Bromodomain"/>
</dbReference>
<evidence type="ECO:0000259" key="4">
    <source>
        <dbReference type="PROSITE" id="PS50014"/>
    </source>
</evidence>
<keyword evidence="1 2" id="KW-0103">Bromodomain</keyword>
<evidence type="ECO:0000313" key="5">
    <source>
        <dbReference type="EMBL" id="CAI8606636.1"/>
    </source>
</evidence>
<evidence type="ECO:0000313" key="6">
    <source>
        <dbReference type="Proteomes" id="UP001157006"/>
    </source>
</evidence>
<gene>
    <name evidence="5" type="ORF">VFH_IV000320</name>
</gene>
<dbReference type="PROSITE" id="PS50014">
    <property type="entry name" value="BROMODOMAIN_2"/>
    <property type="match status" value="1"/>
</dbReference>
<dbReference type="InterPro" id="IPR036427">
    <property type="entry name" value="Bromodomain-like_sf"/>
</dbReference>
<dbReference type="SMART" id="SM00297">
    <property type="entry name" value="BROMO"/>
    <property type="match status" value="1"/>
</dbReference>
<dbReference type="PRINTS" id="PR00503">
    <property type="entry name" value="BROMODOMAIN"/>
</dbReference>
<dbReference type="Gene3D" id="1.20.920.10">
    <property type="entry name" value="Bromodomain-like"/>
    <property type="match status" value="1"/>
</dbReference>
<dbReference type="PANTHER" id="PTHR22881">
    <property type="entry name" value="BROMODOMAIN CONTAINING PROTEIN"/>
    <property type="match status" value="1"/>
</dbReference>
<evidence type="ECO:0000256" key="1">
    <source>
        <dbReference type="ARBA" id="ARBA00023117"/>
    </source>
</evidence>
<dbReference type="PANTHER" id="PTHR22881:SF26">
    <property type="entry name" value="BROMODOMAIN CONTAINING PROTEIN, EXPRESSED"/>
    <property type="match status" value="1"/>
</dbReference>
<sequence length="319" mass="36979">MTRLRNLQKEEEKRRSPRISCMMKGRAFYARGKNKTKLRSPQHLTSSPNQGVKRDDIRKKNVNDQPSKPPSTILPEKQVLELVVDTLQRRDIYEIFAEPVDPNEVEDYYSIIQEPMDFGTMRAKLHEGMYKTLEHFEQDVFLIFNNAMKFNSSGTIYFRQARAISELANKVFDVLRISPSKFQIEFSETKRINERDVRDSTHIKSNKTTTSVPSNNVACSSYGTSSQKRVKINFHDTSKHKHAIGRCKSISFDRRSTYGNISNDKDELIFSTIYDDKVKALEHVTQQDNGYKDSLMLFTRDLGPIAQKIAKRKFILPLL</sequence>
<organism evidence="5 6">
    <name type="scientific">Vicia faba</name>
    <name type="common">Broad bean</name>
    <name type="synonym">Faba vulgaris</name>
    <dbReference type="NCBI Taxonomy" id="3906"/>
    <lineage>
        <taxon>Eukaryota</taxon>
        <taxon>Viridiplantae</taxon>
        <taxon>Streptophyta</taxon>
        <taxon>Embryophyta</taxon>
        <taxon>Tracheophyta</taxon>
        <taxon>Spermatophyta</taxon>
        <taxon>Magnoliopsida</taxon>
        <taxon>eudicotyledons</taxon>
        <taxon>Gunneridae</taxon>
        <taxon>Pentapetalae</taxon>
        <taxon>rosids</taxon>
        <taxon>fabids</taxon>
        <taxon>Fabales</taxon>
        <taxon>Fabaceae</taxon>
        <taxon>Papilionoideae</taxon>
        <taxon>50 kb inversion clade</taxon>
        <taxon>NPAAA clade</taxon>
        <taxon>Hologalegina</taxon>
        <taxon>IRL clade</taxon>
        <taxon>Fabeae</taxon>
        <taxon>Vicia</taxon>
    </lineage>
</organism>
<dbReference type="Proteomes" id="UP001157006">
    <property type="component" value="Chromosome 4"/>
</dbReference>
<dbReference type="SUPFAM" id="SSF47370">
    <property type="entry name" value="Bromodomain"/>
    <property type="match status" value="1"/>
</dbReference>
<accession>A0AAV1A9K9</accession>
<name>A0AAV1A9K9_VICFA</name>
<protein>
    <recommendedName>
        <fullName evidence="4">Bromo domain-containing protein</fullName>
    </recommendedName>
</protein>
<keyword evidence="6" id="KW-1185">Reference proteome</keyword>
<dbReference type="CDD" id="cd04369">
    <property type="entry name" value="Bromodomain"/>
    <property type="match status" value="1"/>
</dbReference>
<feature type="domain" description="Bromo" evidence="4">
    <location>
        <begin position="88"/>
        <end position="158"/>
    </location>
</feature>
<dbReference type="EMBL" id="OX451739">
    <property type="protein sequence ID" value="CAI8606636.1"/>
    <property type="molecule type" value="Genomic_DNA"/>
</dbReference>